<dbReference type="Pfam" id="PF04304">
    <property type="entry name" value="DUF454"/>
    <property type="match status" value="1"/>
</dbReference>
<feature type="transmembrane region" description="Helical" evidence="1">
    <location>
        <begin position="83"/>
        <end position="100"/>
    </location>
</feature>
<evidence type="ECO:0000313" key="2">
    <source>
        <dbReference type="EMBL" id="MBE1509165.1"/>
    </source>
</evidence>
<dbReference type="PANTHER" id="PTHR35813">
    <property type="entry name" value="INNER MEMBRANE PROTEIN YBAN"/>
    <property type="match status" value="1"/>
</dbReference>
<comment type="caution">
    <text evidence="2">The sequence shown here is derived from an EMBL/GenBank/DDBJ whole genome shotgun (WGS) entry which is preliminary data.</text>
</comment>
<proteinExistence type="predicted"/>
<accession>A0ABR9J146</accession>
<evidence type="ECO:0000256" key="1">
    <source>
        <dbReference type="SAM" id="Phobius"/>
    </source>
</evidence>
<gene>
    <name evidence="2" type="ORF">H4W29_006410</name>
</gene>
<dbReference type="InterPro" id="IPR007401">
    <property type="entry name" value="DUF454"/>
</dbReference>
<feature type="transmembrane region" description="Helical" evidence="1">
    <location>
        <begin position="15"/>
        <end position="48"/>
    </location>
</feature>
<organism evidence="2 3">
    <name type="scientific">Rhizobium viscosum</name>
    <name type="common">Arthrobacter viscosus</name>
    <dbReference type="NCBI Taxonomy" id="1673"/>
    <lineage>
        <taxon>Bacteria</taxon>
        <taxon>Pseudomonadati</taxon>
        <taxon>Pseudomonadota</taxon>
        <taxon>Alphaproteobacteria</taxon>
        <taxon>Hyphomicrobiales</taxon>
        <taxon>Rhizobiaceae</taxon>
        <taxon>Rhizobium/Agrobacterium group</taxon>
        <taxon>Rhizobium</taxon>
    </lineage>
</organism>
<dbReference type="PIRSF" id="PIRSF016789">
    <property type="entry name" value="DUF454"/>
    <property type="match status" value="1"/>
</dbReference>
<dbReference type="Proteomes" id="UP000620262">
    <property type="component" value="Unassembled WGS sequence"/>
</dbReference>
<keyword evidence="1" id="KW-0472">Membrane</keyword>
<keyword evidence="3" id="KW-1185">Reference proteome</keyword>
<dbReference type="EMBL" id="JADBEC010000002">
    <property type="protein sequence ID" value="MBE1509165.1"/>
    <property type="molecule type" value="Genomic_DNA"/>
</dbReference>
<dbReference type="PANTHER" id="PTHR35813:SF1">
    <property type="entry name" value="INNER MEMBRANE PROTEIN YBAN"/>
    <property type="match status" value="1"/>
</dbReference>
<feature type="transmembrane region" description="Helical" evidence="1">
    <location>
        <begin position="106"/>
        <end position="124"/>
    </location>
</feature>
<keyword evidence="1" id="KW-0812">Transmembrane</keyword>
<protein>
    <submittedName>
        <fullName evidence="2">Uncharacterized membrane protein YbaN (DUF454 family)</fullName>
    </submittedName>
</protein>
<keyword evidence="1" id="KW-1133">Transmembrane helix</keyword>
<sequence>MNFTPGPSRSALQRVVYLCLGLVMVGLGIIGAILPLMPTTIFLILAAWFFSRSSPRLEAHLMNSRFGGPLRDWRENGAISRKSKMLALIGMSVGYAVFLIASKPSIFLAIVVGASILACAAYVVSRPGSAELNQPEESDG</sequence>
<name>A0ABR9J146_RHIVS</name>
<dbReference type="RefSeq" id="WP_210332392.1">
    <property type="nucleotide sequence ID" value="NZ_BAAAVL010000004.1"/>
</dbReference>
<reference evidence="2 3" key="1">
    <citation type="submission" date="2020-10" db="EMBL/GenBank/DDBJ databases">
        <title>Sequencing the genomes of 1000 actinobacteria strains.</title>
        <authorList>
            <person name="Klenk H.-P."/>
        </authorList>
    </citation>
    <scope>NUCLEOTIDE SEQUENCE [LARGE SCALE GENOMIC DNA]</scope>
    <source>
        <strain evidence="2 3">DSM 7307</strain>
    </source>
</reference>
<evidence type="ECO:0000313" key="3">
    <source>
        <dbReference type="Proteomes" id="UP000620262"/>
    </source>
</evidence>